<feature type="transmembrane region" description="Helical" evidence="9">
    <location>
        <begin position="213"/>
        <end position="231"/>
    </location>
</feature>
<feature type="transmembrane region" description="Helical" evidence="9">
    <location>
        <begin position="165"/>
        <end position="182"/>
    </location>
</feature>
<evidence type="ECO:0000256" key="4">
    <source>
        <dbReference type="ARBA" id="ARBA00022519"/>
    </source>
</evidence>
<feature type="transmembrane region" description="Helical" evidence="9">
    <location>
        <begin position="243"/>
        <end position="262"/>
    </location>
</feature>
<evidence type="ECO:0000256" key="6">
    <source>
        <dbReference type="ARBA" id="ARBA00022989"/>
    </source>
</evidence>
<name>A0ABS7EB73_9GAMM</name>
<dbReference type="RefSeq" id="WP_220111612.1">
    <property type="nucleotide sequence ID" value="NZ_JAHZST010000024.1"/>
</dbReference>
<evidence type="ECO:0000256" key="5">
    <source>
        <dbReference type="ARBA" id="ARBA00022692"/>
    </source>
</evidence>
<keyword evidence="11" id="KW-1185">Reference proteome</keyword>
<dbReference type="PANTHER" id="PTHR30574:SF1">
    <property type="entry name" value="SULPHUR TRANSPORT DOMAIN-CONTAINING PROTEIN"/>
    <property type="match status" value="1"/>
</dbReference>
<keyword evidence="6 9" id="KW-1133">Transmembrane helix</keyword>
<dbReference type="InterPro" id="IPR007272">
    <property type="entry name" value="Sulf_transp_TsuA/YedE"/>
</dbReference>
<feature type="transmembrane region" description="Helical" evidence="9">
    <location>
        <begin position="66"/>
        <end position="88"/>
    </location>
</feature>
<gene>
    <name evidence="10" type="ORF">K0625_22060</name>
</gene>
<protein>
    <submittedName>
        <fullName evidence="10">YeeE/YedE family protein</fullName>
    </submittedName>
</protein>
<keyword evidence="7 9" id="KW-0472">Membrane</keyword>
<dbReference type="Proteomes" id="UP001195963">
    <property type="component" value="Unassembled WGS sequence"/>
</dbReference>
<proteinExistence type="inferred from homology"/>
<dbReference type="EMBL" id="JAHZST010000024">
    <property type="protein sequence ID" value="MBW8186312.1"/>
    <property type="molecule type" value="Genomic_DNA"/>
</dbReference>
<organism evidence="10 11">
    <name type="scientific">Shewanella nanhaiensis</name>
    <dbReference type="NCBI Taxonomy" id="2864872"/>
    <lineage>
        <taxon>Bacteria</taxon>
        <taxon>Pseudomonadati</taxon>
        <taxon>Pseudomonadota</taxon>
        <taxon>Gammaproteobacteria</taxon>
        <taxon>Alteromonadales</taxon>
        <taxon>Shewanellaceae</taxon>
        <taxon>Shewanella</taxon>
    </lineage>
</organism>
<evidence type="ECO:0000256" key="8">
    <source>
        <dbReference type="ARBA" id="ARBA00035655"/>
    </source>
</evidence>
<feature type="transmembrane region" description="Helical" evidence="9">
    <location>
        <begin position="138"/>
        <end position="158"/>
    </location>
</feature>
<comment type="caution">
    <text evidence="10">The sequence shown here is derived from an EMBL/GenBank/DDBJ whole genome shotgun (WGS) entry which is preliminary data.</text>
</comment>
<feature type="transmembrane region" description="Helical" evidence="9">
    <location>
        <begin position="268"/>
        <end position="292"/>
    </location>
</feature>
<feature type="transmembrane region" description="Helical" evidence="9">
    <location>
        <begin position="6"/>
        <end position="26"/>
    </location>
</feature>
<evidence type="ECO:0000256" key="3">
    <source>
        <dbReference type="ARBA" id="ARBA00022475"/>
    </source>
</evidence>
<dbReference type="PANTHER" id="PTHR30574">
    <property type="entry name" value="INNER MEMBRANE PROTEIN YEDE"/>
    <property type="match status" value="1"/>
</dbReference>
<evidence type="ECO:0000256" key="9">
    <source>
        <dbReference type="SAM" id="Phobius"/>
    </source>
</evidence>
<keyword evidence="2" id="KW-0813">Transport</keyword>
<keyword evidence="3" id="KW-1003">Cell membrane</keyword>
<evidence type="ECO:0000313" key="11">
    <source>
        <dbReference type="Proteomes" id="UP001195963"/>
    </source>
</evidence>
<dbReference type="Pfam" id="PF04143">
    <property type="entry name" value="Sulf_transp"/>
    <property type="match status" value="1"/>
</dbReference>
<accession>A0ABS7EB73</accession>
<evidence type="ECO:0000313" key="10">
    <source>
        <dbReference type="EMBL" id="MBW8186312.1"/>
    </source>
</evidence>
<feature type="transmembrane region" description="Helical" evidence="9">
    <location>
        <begin position="38"/>
        <end position="60"/>
    </location>
</feature>
<reference evidence="10 11" key="1">
    <citation type="submission" date="2021-07" db="EMBL/GenBank/DDBJ databases">
        <title>Shewanella sp. nov, isolated from SCS.</title>
        <authorList>
            <person name="Cao W.R."/>
        </authorList>
    </citation>
    <scope>NUCLEOTIDE SEQUENCE [LARGE SCALE GENOMIC DNA]</scope>
    <source>
        <strain evidence="10 11">NR704-98</strain>
    </source>
</reference>
<feature type="transmembrane region" description="Helical" evidence="9">
    <location>
        <begin position="100"/>
        <end position="118"/>
    </location>
</feature>
<keyword evidence="4" id="KW-0997">Cell inner membrane</keyword>
<comment type="subcellular location">
    <subcellularLocation>
        <location evidence="1">Cell inner membrane</location>
        <topology evidence="1">Multi-pass membrane protein</topology>
    </subcellularLocation>
</comment>
<comment type="similarity">
    <text evidence="8">Belongs to the TsuA/YedE (TC 9.B.102) family.</text>
</comment>
<keyword evidence="5 9" id="KW-0812">Transmembrane</keyword>
<evidence type="ECO:0000256" key="7">
    <source>
        <dbReference type="ARBA" id="ARBA00023136"/>
    </source>
</evidence>
<evidence type="ECO:0000256" key="2">
    <source>
        <dbReference type="ARBA" id="ARBA00022448"/>
    </source>
</evidence>
<sequence length="301" mass="32446">MILFIISILLLAALGFLAQSIGLCMVRGVNEAGKGRPMFLLAILFSGVLSWVSILVGYYLDIQTPFISYEFSLWALFGGFLFGFGAAINNGCGVSTISRLARGHMAMMLTVCGWLAGWTVLTKLAPDINLVTFNLSPIWHNSMLASLSVIILFLLFSMSPENRKVWISMLLIGLMASIVFLTEQHWTPSALLKDISHSVWLVGEGQWPATDRFILIAALVAGMVLSAFKAKTFQLLPVNGKQCVKHLSAGVLMGVGAAIASGGNDTQLLLALPSFSPAGVSTVFSMLVGIYLGRKLVVLMK</sequence>
<evidence type="ECO:0000256" key="1">
    <source>
        <dbReference type="ARBA" id="ARBA00004429"/>
    </source>
</evidence>